<reference evidence="7" key="2">
    <citation type="submission" date="2025-08" db="UniProtKB">
        <authorList>
            <consortium name="RefSeq"/>
        </authorList>
    </citation>
    <scope>IDENTIFICATION</scope>
    <source>
        <tissue evidence="7">Leaf</tissue>
    </source>
</reference>
<dbReference type="GO" id="GO:0005737">
    <property type="term" value="C:cytoplasm"/>
    <property type="evidence" value="ECO:0007669"/>
    <property type="project" value="TreeGrafter"/>
</dbReference>
<dbReference type="KEGG" id="rarg:115753314"/>
<dbReference type="PANTHER" id="PTHR13847:SF287">
    <property type="entry name" value="FAD-DEPENDENT OXIDOREDUCTASE DOMAIN-CONTAINING PROTEIN 1"/>
    <property type="match status" value="1"/>
</dbReference>
<dbReference type="Proteomes" id="UP000827889">
    <property type="component" value="Chromosome 1"/>
</dbReference>
<reference evidence="6" key="1">
    <citation type="submission" date="2025-05" db="UniProtKB">
        <authorList>
            <consortium name="RefSeq"/>
        </authorList>
    </citation>
    <scope>NUCLEOTIDE SEQUENCE [LARGE SCALE GENOMIC DNA]</scope>
</reference>
<dbReference type="RefSeq" id="XP_030547741.2">
    <property type="nucleotide sequence ID" value="XM_030691881.2"/>
</dbReference>
<evidence type="ECO:0000256" key="1">
    <source>
        <dbReference type="ARBA" id="ARBA00023002"/>
    </source>
</evidence>
<gene>
    <name evidence="7" type="primary">LOC115753314</name>
</gene>
<feature type="region of interest" description="Disordered" evidence="4">
    <location>
        <begin position="1"/>
        <end position="25"/>
    </location>
</feature>
<dbReference type="InterPro" id="IPR006076">
    <property type="entry name" value="FAD-dep_OxRdtase"/>
</dbReference>
<dbReference type="GeneID" id="115753314"/>
<proteinExistence type="predicted"/>
<evidence type="ECO:0000313" key="6">
    <source>
        <dbReference type="Proteomes" id="UP000827889"/>
    </source>
</evidence>
<accession>A0A8B8QKR4</accession>
<keyword evidence="1" id="KW-0560">Oxidoreductase</keyword>
<feature type="domain" description="FAD dependent oxidoreductase" evidence="5">
    <location>
        <begin position="77"/>
        <end position="470"/>
    </location>
</feature>
<comment type="function">
    <text evidence="3">Required for the assembly of the mitochondrial membrane respiratory chain NADH dehydrogenase (Complex I). Involved in mid-late stages of complex I assembly.</text>
</comment>
<evidence type="ECO:0000256" key="4">
    <source>
        <dbReference type="SAM" id="MobiDB-lite"/>
    </source>
</evidence>
<organism evidence="6 7">
    <name type="scientific">Rhodamnia argentea</name>
    <dbReference type="NCBI Taxonomy" id="178133"/>
    <lineage>
        <taxon>Eukaryota</taxon>
        <taxon>Viridiplantae</taxon>
        <taxon>Streptophyta</taxon>
        <taxon>Embryophyta</taxon>
        <taxon>Tracheophyta</taxon>
        <taxon>Spermatophyta</taxon>
        <taxon>Magnoliopsida</taxon>
        <taxon>eudicotyledons</taxon>
        <taxon>Gunneridae</taxon>
        <taxon>Pentapetalae</taxon>
        <taxon>rosids</taxon>
        <taxon>malvids</taxon>
        <taxon>Myrtales</taxon>
        <taxon>Myrtaceae</taxon>
        <taxon>Myrtoideae</taxon>
        <taxon>Myrteae</taxon>
        <taxon>Australasian group</taxon>
        <taxon>Rhodamnia</taxon>
    </lineage>
</organism>
<dbReference type="Pfam" id="PF01266">
    <property type="entry name" value="DAO"/>
    <property type="match status" value="1"/>
</dbReference>
<dbReference type="PANTHER" id="PTHR13847">
    <property type="entry name" value="SARCOSINE DEHYDROGENASE-RELATED"/>
    <property type="match status" value="1"/>
</dbReference>
<evidence type="ECO:0000256" key="2">
    <source>
        <dbReference type="ARBA" id="ARBA00039785"/>
    </source>
</evidence>
<dbReference type="SUPFAM" id="SSF54373">
    <property type="entry name" value="FAD-linked reductases, C-terminal domain"/>
    <property type="match status" value="1"/>
</dbReference>
<dbReference type="Gene3D" id="3.50.50.60">
    <property type="entry name" value="FAD/NAD(P)-binding domain"/>
    <property type="match status" value="1"/>
</dbReference>
<dbReference type="Gene3D" id="3.30.9.10">
    <property type="entry name" value="D-Amino Acid Oxidase, subunit A, domain 2"/>
    <property type="match status" value="1"/>
</dbReference>
<sequence length="491" mass="53245">MASMYTYHPATKPHLKPSSSVVSPRPPTLALRSSLFRSRIPVDLFSIRTSLNGPTGEPLGRVRVGSKQVVASQHSFDVLIVGAGIIGLTIARQLLLESDLSVAVIDKAVPCSGATGAGQGYIWMASKTPGSDIWELALRSHQLWESLAEHIHDQGLNSQELLGWKKTGSLLIGKTVEESALLERRVKQFSEAGVEAEFLSSRELLLKEPALSVDKESGAALLPNDCQLDAHRTVAFVEEGNRQFASRGRYAEFYHDPVIALLRSGKNGEAKAVLTAKSTFYCKKAVVVASGCWTGSLMRDLNIRVDVPVKPRKGHLLVLENFNPVRLNHGLMEVGYVSHQQIMQHSSVSAAGLSNDEEMLSISMTATTDTMGNLVLGSSRQFVGFNTEADASIIDNIWKRAQEFFPELREMSLAEIGKNRKVRIGLRPFMPDGKPVIGSVPGLSNVFLASGHEGSGLTLALGTAEMVADMVMQNQGKVDSAPFAVEGRCCR</sequence>
<name>A0A8B8QKR4_9MYRT</name>
<evidence type="ECO:0000256" key="3">
    <source>
        <dbReference type="ARBA" id="ARBA00046185"/>
    </source>
</evidence>
<evidence type="ECO:0000313" key="7">
    <source>
        <dbReference type="RefSeq" id="XP_030547741.2"/>
    </source>
</evidence>
<protein>
    <recommendedName>
        <fullName evidence="2">FAD-dependent oxidoreductase domain-containing protein 1</fullName>
    </recommendedName>
</protein>
<dbReference type="InterPro" id="IPR036188">
    <property type="entry name" value="FAD/NAD-bd_sf"/>
</dbReference>
<keyword evidence="6" id="KW-1185">Reference proteome</keyword>
<dbReference type="SUPFAM" id="SSF51905">
    <property type="entry name" value="FAD/NAD(P)-binding domain"/>
    <property type="match status" value="1"/>
</dbReference>
<evidence type="ECO:0000259" key="5">
    <source>
        <dbReference type="Pfam" id="PF01266"/>
    </source>
</evidence>
<dbReference type="AlphaFoldDB" id="A0A8B8QKR4"/>
<dbReference type="GO" id="GO:0016491">
    <property type="term" value="F:oxidoreductase activity"/>
    <property type="evidence" value="ECO:0007669"/>
    <property type="project" value="UniProtKB-KW"/>
</dbReference>